<feature type="transmembrane region" description="Helical" evidence="1">
    <location>
        <begin position="127"/>
        <end position="160"/>
    </location>
</feature>
<dbReference type="Proteomes" id="UP001360560">
    <property type="component" value="Unassembled WGS sequence"/>
</dbReference>
<keyword evidence="3" id="KW-1185">Reference proteome</keyword>
<protein>
    <submittedName>
        <fullName evidence="2">Uncharacterized protein</fullName>
    </submittedName>
</protein>
<proteinExistence type="predicted"/>
<organism evidence="2 3">
    <name type="scientific">Saccharomycopsis crataegensis</name>
    <dbReference type="NCBI Taxonomy" id="43959"/>
    <lineage>
        <taxon>Eukaryota</taxon>
        <taxon>Fungi</taxon>
        <taxon>Dikarya</taxon>
        <taxon>Ascomycota</taxon>
        <taxon>Saccharomycotina</taxon>
        <taxon>Saccharomycetes</taxon>
        <taxon>Saccharomycopsidaceae</taxon>
        <taxon>Saccharomycopsis</taxon>
    </lineage>
</organism>
<dbReference type="EMBL" id="BTFZ01000011">
    <property type="protein sequence ID" value="GMM36010.1"/>
    <property type="molecule type" value="Genomic_DNA"/>
</dbReference>
<dbReference type="GeneID" id="90073985"/>
<keyword evidence="1" id="KW-0472">Membrane</keyword>
<dbReference type="RefSeq" id="XP_064853006.1">
    <property type="nucleotide sequence ID" value="XM_064996934.1"/>
</dbReference>
<sequence length="387" mass="43579">MIRYTGLLASLRGSFSSCRPLAGLSLRSVARPLSIKPTSILLNRPFSQSGYNQSVSISCKCQIRNLSFNSSVRSKIPKLNNRNKPLVRIARNFSTNNGVNNFIINFLVKSYLISRTIWSLVPDFLKLIVGFIIASYFLVFVALPILFVGLPILLLGIFLYSKAKAVAGARVSKLYVDYLKTSSLKLGGHEVLSFSNYNNPVKIHKLHSIISRRVALAFEYNENNIEKNFKVSQGNGKFIDNRPFESKVRLSNVFTIKLESLNSGSISADTAVNNEIPYDSLMIYEFFLLESDYSSPNDFRKKTAQVNVIIGNPKSSISDQLDDRVFEELFQTRFDNNDEKISQPFIIELVPTGLNFNRFIISSPSDFDTGSSDTIITINKHKTKTYD</sequence>
<evidence type="ECO:0000313" key="2">
    <source>
        <dbReference type="EMBL" id="GMM36010.1"/>
    </source>
</evidence>
<comment type="caution">
    <text evidence="2">The sequence shown here is derived from an EMBL/GenBank/DDBJ whole genome shotgun (WGS) entry which is preliminary data.</text>
</comment>
<keyword evidence="1" id="KW-0812">Transmembrane</keyword>
<accession>A0AAV5QM24</accession>
<keyword evidence="1" id="KW-1133">Transmembrane helix</keyword>
<gene>
    <name evidence="2" type="ORF">DASC09_033350</name>
</gene>
<evidence type="ECO:0000256" key="1">
    <source>
        <dbReference type="SAM" id="Phobius"/>
    </source>
</evidence>
<reference evidence="2 3" key="1">
    <citation type="journal article" date="2023" name="Elife">
        <title>Identification of key yeast species and microbe-microbe interactions impacting larval growth of Drosophila in the wild.</title>
        <authorList>
            <person name="Mure A."/>
            <person name="Sugiura Y."/>
            <person name="Maeda R."/>
            <person name="Honda K."/>
            <person name="Sakurai N."/>
            <person name="Takahashi Y."/>
            <person name="Watada M."/>
            <person name="Katoh T."/>
            <person name="Gotoh A."/>
            <person name="Gotoh Y."/>
            <person name="Taniguchi I."/>
            <person name="Nakamura K."/>
            <person name="Hayashi T."/>
            <person name="Katayama T."/>
            <person name="Uemura T."/>
            <person name="Hattori Y."/>
        </authorList>
    </citation>
    <scope>NUCLEOTIDE SEQUENCE [LARGE SCALE GENOMIC DNA]</scope>
    <source>
        <strain evidence="2 3">SC-9</strain>
    </source>
</reference>
<name>A0AAV5QM24_9ASCO</name>
<evidence type="ECO:0000313" key="3">
    <source>
        <dbReference type="Proteomes" id="UP001360560"/>
    </source>
</evidence>
<dbReference type="AlphaFoldDB" id="A0AAV5QM24"/>